<evidence type="ECO:0000313" key="2">
    <source>
        <dbReference type="EMBL" id="KAF3424881.1"/>
    </source>
</evidence>
<dbReference type="EMBL" id="WNWW01000436">
    <property type="protein sequence ID" value="KAF3424881.1"/>
    <property type="molecule type" value="Genomic_DNA"/>
</dbReference>
<protein>
    <submittedName>
        <fullName evidence="2">Uncharacterized protein</fullName>
    </submittedName>
</protein>
<evidence type="ECO:0000313" key="3">
    <source>
        <dbReference type="Proteomes" id="UP000655588"/>
    </source>
</evidence>
<comment type="caution">
    <text evidence="2">The sequence shown here is derived from an EMBL/GenBank/DDBJ whole genome shotgun (WGS) entry which is preliminary data.</text>
</comment>
<feature type="compositionally biased region" description="Polar residues" evidence="1">
    <location>
        <begin position="12"/>
        <end position="24"/>
    </location>
</feature>
<feature type="region of interest" description="Disordered" evidence="1">
    <location>
        <begin position="1"/>
        <end position="40"/>
    </location>
</feature>
<dbReference type="AlphaFoldDB" id="A0A833S0K4"/>
<accession>A0A833S0K4</accession>
<sequence length="76" mass="8589">MYSLKNELAESTRGQKSTISSGNAKNPIKQNHCRQGTTKTHKAQKLRLLTITEIFKVKQLRNVSGYPDHLCIYSAI</sequence>
<evidence type="ECO:0000256" key="1">
    <source>
        <dbReference type="SAM" id="MobiDB-lite"/>
    </source>
</evidence>
<name>A0A833S0K4_9HYME</name>
<reference evidence="2" key="1">
    <citation type="submission" date="2019-11" db="EMBL/GenBank/DDBJ databases">
        <title>The nuclear and mitochondrial genomes of Frieseomelitta varia - a highly eusocial stingless bee (Meliponini) with a permanently sterile worker caste.</title>
        <authorList>
            <person name="Freitas F.C.P."/>
            <person name="Lourenco A.P."/>
            <person name="Nunes F.M.F."/>
            <person name="Paschoal A.R."/>
            <person name="Abreu F.C.P."/>
            <person name="Barbin F.O."/>
            <person name="Bataglia L."/>
            <person name="Cardoso-Junior C.A.M."/>
            <person name="Cervoni M.S."/>
            <person name="Silva S.R."/>
            <person name="Dalarmi F."/>
            <person name="Del Lama M.A."/>
            <person name="Depintor T.S."/>
            <person name="Ferreira K.M."/>
            <person name="Goria P.S."/>
            <person name="Jaskot M.C."/>
            <person name="Lago D.C."/>
            <person name="Luna-Lucena D."/>
            <person name="Moda L.M."/>
            <person name="Nascimento L."/>
            <person name="Pedrino M."/>
            <person name="Rabico F.O."/>
            <person name="Sanches F.C."/>
            <person name="Santos D.E."/>
            <person name="Santos C.G."/>
            <person name="Vieira J."/>
            <person name="Lopes T.F."/>
            <person name="Barchuk A.R."/>
            <person name="Hartfelder K."/>
            <person name="Simoes Z.L.P."/>
            <person name="Bitondi M.M.G."/>
            <person name="Pinheiro D.G."/>
        </authorList>
    </citation>
    <scope>NUCLEOTIDE SEQUENCE</scope>
    <source>
        <strain evidence="2">USP_RPSP 00005682</strain>
        <tissue evidence="2">Whole individual</tissue>
    </source>
</reference>
<dbReference type="Proteomes" id="UP000655588">
    <property type="component" value="Unassembled WGS sequence"/>
</dbReference>
<proteinExistence type="predicted"/>
<keyword evidence="3" id="KW-1185">Reference proteome</keyword>
<gene>
    <name evidence="2" type="ORF">E2986_12083</name>
</gene>
<organism evidence="2 3">
    <name type="scientific">Frieseomelitta varia</name>
    <dbReference type="NCBI Taxonomy" id="561572"/>
    <lineage>
        <taxon>Eukaryota</taxon>
        <taxon>Metazoa</taxon>
        <taxon>Ecdysozoa</taxon>
        <taxon>Arthropoda</taxon>
        <taxon>Hexapoda</taxon>
        <taxon>Insecta</taxon>
        <taxon>Pterygota</taxon>
        <taxon>Neoptera</taxon>
        <taxon>Endopterygota</taxon>
        <taxon>Hymenoptera</taxon>
        <taxon>Apocrita</taxon>
        <taxon>Aculeata</taxon>
        <taxon>Apoidea</taxon>
        <taxon>Anthophila</taxon>
        <taxon>Apidae</taxon>
        <taxon>Frieseomelitta</taxon>
    </lineage>
</organism>